<dbReference type="SUPFAM" id="SSF51445">
    <property type="entry name" value="(Trans)glycosidases"/>
    <property type="match status" value="1"/>
</dbReference>
<dbReference type="NCBIfam" id="TIGR00217">
    <property type="entry name" value="malQ"/>
    <property type="match status" value="1"/>
</dbReference>
<evidence type="ECO:0000256" key="8">
    <source>
        <dbReference type="ARBA" id="ARBA00031423"/>
    </source>
</evidence>
<dbReference type="PANTHER" id="PTHR32438:SF5">
    <property type="entry name" value="4-ALPHA-GLUCANOTRANSFERASE DPE1, CHLOROPLASTIC_AMYLOPLASTIC"/>
    <property type="match status" value="1"/>
</dbReference>
<dbReference type="AlphaFoldDB" id="A0AAU7V623"/>
<evidence type="ECO:0000256" key="2">
    <source>
        <dbReference type="ARBA" id="ARBA00005684"/>
    </source>
</evidence>
<dbReference type="GO" id="GO:0005975">
    <property type="term" value="P:carbohydrate metabolic process"/>
    <property type="evidence" value="ECO:0007669"/>
    <property type="project" value="InterPro"/>
</dbReference>
<evidence type="ECO:0000256" key="7">
    <source>
        <dbReference type="ARBA" id="ARBA00023277"/>
    </source>
</evidence>
<dbReference type="KEGG" id="sapp:SAC06_07305"/>
<reference evidence="12" key="1">
    <citation type="submission" date="2023-11" db="EMBL/GenBank/DDBJ databases">
        <title>Scrofimicrobium hongkongense sp. nov., isolated from a patient with peritonitis.</title>
        <authorList>
            <person name="Lao H.Y."/>
            <person name="Wong A.Y.P."/>
            <person name="Ng T.L."/>
            <person name="Wong R.Y.L."/>
            <person name="Yau M.C.Y."/>
            <person name="Lam J.Y.W."/>
            <person name="Siu G.K.H."/>
        </authorList>
    </citation>
    <scope>NUCLEOTIDE SEQUENCE</scope>
    <source>
        <strain evidence="12">R131</strain>
    </source>
</reference>
<evidence type="ECO:0000259" key="11">
    <source>
        <dbReference type="Pfam" id="PF21226"/>
    </source>
</evidence>
<sequence length="718" mass="80603">MTLDAEGEERLRHLADLNGVSTGFWDWSGNYQQVAAHTLIAVLSELGVPVSDDSDRAQVEAAITWTEDQPWRQTLPACTVVREGSSQEIFVHVPHGRGVQVQVELENGDRVELAQLDWYFDPRSVDGELQGRATFQVPSGLPLGYHQLTATVHLDDELEVVTRPLYVVPNRLEPALLSGRNRYWGVNVQAYSVRSHRSWGLGDAADLADLTAICAQQQADFLLINPLHAAEVVAPVEDSPYLPISRRWLNLTYIRPEAIPEYVQLGPRQQAKIEQARLQAASLPAPRGGGLNRDGSWEAKKEALEQIHPLPRSLHREAQLGAFIEAGGPSLYRYALWCALVERVGSTDLGEEFSSPDSPAVHALEEELAPRIHFYQWCQWVAAEQCQEPNRVAHSLGMRVGIMADLAVGVHRFGADYWANPEVFASTMSVGAPPDMYSQQGQDWSQPPLNPRALERVGYQPLREIFAATMRLSGALRIDHILGLFRLWWIPCGERADHGAYVYFDHEAMVGILLLEAHRRGVMVIGEDLGTVEPWVRQYLNERGVLGTSVLWFEKDEHGWPLGADRYRENVLATVNTHDLPPTAGYMEGTHTRLRDRLGLLVEPVEQVMAQDLEEQDRMRQRLIEWGLLAEDAGPAEMLEAMHRYIARTPARLVAASLVDAVGEKQPQNLPGTHNEYPNWRIPLSDAEGTPIWLEDLAERPDLNRLFAVMRQEIPRAN</sequence>
<gene>
    <name evidence="12" type="primary">malQ</name>
    <name evidence="12" type="ORF">SAC06_07305</name>
</gene>
<dbReference type="EC" id="2.4.1.25" evidence="3 10"/>
<dbReference type="InterPro" id="IPR017853">
    <property type="entry name" value="GH"/>
</dbReference>
<dbReference type="Gene3D" id="3.20.20.80">
    <property type="entry name" value="Glycosidases"/>
    <property type="match status" value="1"/>
</dbReference>
<protein>
    <recommendedName>
        <fullName evidence="4 10">4-alpha-glucanotransferase</fullName>
        <ecNumber evidence="3 10">2.4.1.25</ecNumber>
    </recommendedName>
    <alternativeName>
        <fullName evidence="8 10">Amylomaltase</fullName>
    </alternativeName>
    <alternativeName>
        <fullName evidence="9 10">Disproportionating enzyme</fullName>
    </alternativeName>
</protein>
<comment type="similarity">
    <text evidence="2 10">Belongs to the disproportionating enzyme family.</text>
</comment>
<keyword evidence="5 10" id="KW-0328">Glycosyltransferase</keyword>
<evidence type="ECO:0000256" key="3">
    <source>
        <dbReference type="ARBA" id="ARBA00012560"/>
    </source>
</evidence>
<dbReference type="InterPro" id="IPR003385">
    <property type="entry name" value="Glyco_hydro_77"/>
</dbReference>
<evidence type="ECO:0000256" key="1">
    <source>
        <dbReference type="ARBA" id="ARBA00000439"/>
    </source>
</evidence>
<dbReference type="Pfam" id="PF02446">
    <property type="entry name" value="Glyco_hydro_77"/>
    <property type="match status" value="1"/>
</dbReference>
<evidence type="ECO:0000256" key="5">
    <source>
        <dbReference type="ARBA" id="ARBA00022676"/>
    </source>
</evidence>
<name>A0AAU7V623_9ACTO</name>
<organism evidence="12">
    <name type="scientific">Scrofimicrobium appendicitidis</name>
    <dbReference type="NCBI Taxonomy" id="3079930"/>
    <lineage>
        <taxon>Bacteria</taxon>
        <taxon>Bacillati</taxon>
        <taxon>Actinomycetota</taxon>
        <taxon>Actinomycetes</taxon>
        <taxon>Actinomycetales</taxon>
        <taxon>Actinomycetaceae</taxon>
        <taxon>Scrofimicrobium</taxon>
    </lineage>
</organism>
<dbReference type="RefSeq" id="WP_350257655.1">
    <property type="nucleotide sequence ID" value="NZ_CP138335.1"/>
</dbReference>
<evidence type="ECO:0000313" key="12">
    <source>
        <dbReference type="EMBL" id="XBW07449.1"/>
    </source>
</evidence>
<evidence type="ECO:0000256" key="9">
    <source>
        <dbReference type="ARBA" id="ARBA00031501"/>
    </source>
</evidence>
<dbReference type="InterPro" id="IPR048458">
    <property type="entry name" value="MalQ_N"/>
</dbReference>
<evidence type="ECO:0000256" key="10">
    <source>
        <dbReference type="RuleBase" id="RU361207"/>
    </source>
</evidence>
<evidence type="ECO:0000256" key="4">
    <source>
        <dbReference type="ARBA" id="ARBA00020295"/>
    </source>
</evidence>
<dbReference type="GO" id="GO:0004134">
    <property type="term" value="F:4-alpha-glucanotransferase activity"/>
    <property type="evidence" value="ECO:0007669"/>
    <property type="project" value="UniProtKB-EC"/>
</dbReference>
<dbReference type="EMBL" id="CP138335">
    <property type="protein sequence ID" value="XBW07449.1"/>
    <property type="molecule type" value="Genomic_DNA"/>
</dbReference>
<comment type="catalytic activity">
    <reaction evidence="1 10">
        <text>Transfers a segment of a (1-&gt;4)-alpha-D-glucan to a new position in an acceptor, which may be glucose or a (1-&gt;4)-alpha-D-glucan.</text>
        <dbReference type="EC" id="2.4.1.25"/>
    </reaction>
</comment>
<proteinExistence type="inferred from homology"/>
<dbReference type="PANTHER" id="PTHR32438">
    <property type="entry name" value="4-ALPHA-GLUCANOTRANSFERASE DPE1, CHLOROPLASTIC/AMYLOPLASTIC"/>
    <property type="match status" value="1"/>
</dbReference>
<keyword evidence="7 10" id="KW-0119">Carbohydrate metabolism</keyword>
<accession>A0AAU7V623</accession>
<feature type="domain" description="MalQ N-terminal beta-sandwich" evidence="11">
    <location>
        <begin position="75"/>
        <end position="153"/>
    </location>
</feature>
<dbReference type="Pfam" id="PF21226">
    <property type="entry name" value="MalQ_N"/>
    <property type="match status" value="1"/>
</dbReference>
<keyword evidence="6 10" id="KW-0808">Transferase</keyword>
<evidence type="ECO:0000256" key="6">
    <source>
        <dbReference type="ARBA" id="ARBA00022679"/>
    </source>
</evidence>